<dbReference type="EMBL" id="CP010415">
    <property type="protein sequence ID" value="AJE19673.1"/>
    <property type="molecule type" value="Genomic_DNA"/>
</dbReference>
<organism evidence="1 2">
    <name type="scientific">Azotobacter chroococcum NCIMB 8003</name>
    <dbReference type="NCBI Taxonomy" id="1328314"/>
    <lineage>
        <taxon>Bacteria</taxon>
        <taxon>Pseudomonadati</taxon>
        <taxon>Pseudomonadota</taxon>
        <taxon>Gammaproteobacteria</taxon>
        <taxon>Pseudomonadales</taxon>
        <taxon>Pseudomonadaceae</taxon>
        <taxon>Azotobacter</taxon>
    </lineage>
</organism>
<evidence type="ECO:0000313" key="1">
    <source>
        <dbReference type="EMBL" id="AJE19673.1"/>
    </source>
</evidence>
<keyword evidence="2" id="KW-1185">Reference proteome</keyword>
<evidence type="ECO:0000313" key="2">
    <source>
        <dbReference type="Proteomes" id="UP000068210"/>
    </source>
</evidence>
<name>A0A0C4WFV0_9GAMM</name>
<gene>
    <name evidence="1" type="ORF">Achr_1590</name>
</gene>
<accession>A0A0C4WFV0</accession>
<dbReference type="KEGG" id="acx:Achr_1590"/>
<proteinExistence type="predicted"/>
<dbReference type="AlphaFoldDB" id="A0A0C4WFV0"/>
<dbReference type="Proteomes" id="UP000068210">
    <property type="component" value="Chromosome"/>
</dbReference>
<dbReference type="RefSeq" id="WP_039800906.1">
    <property type="nucleotide sequence ID" value="NZ_CP010415.1"/>
</dbReference>
<sequence length="84" mass="9662">MKTVRSPQRRFVVGDQVEIRGNRLHLKASENTATLADGNDSLRPLRRGWLRPGTSDRAENQLRRILLRELPPRTSHSRQHDAKA</sequence>
<reference evidence="1 2" key="1">
    <citation type="journal article" date="2015" name="PLoS ONE">
        <title>Azotobacter Genomes: The Genome of Azotobacter chroococcum NCIMB 8003 (ATCC 4412).</title>
        <authorList>
            <person name="Robson R.L."/>
            <person name="Jones R."/>
            <person name="Robson R.M."/>
            <person name="Schwartz A."/>
            <person name="Richardson T.H."/>
        </authorList>
    </citation>
    <scope>NUCLEOTIDE SEQUENCE [LARGE SCALE GENOMIC DNA]</scope>
    <source>
        <strain evidence="1 2">NCIMB 8003</strain>
    </source>
</reference>
<dbReference type="STRING" id="1328314.Achr_1590"/>
<dbReference type="HOGENOM" id="CLU_2520498_0_0_6"/>
<protein>
    <submittedName>
        <fullName evidence="1">Uncharacterized protein</fullName>
    </submittedName>
</protein>